<comment type="caution">
    <text evidence="2">The sequence shown here is derived from an EMBL/GenBank/DDBJ whole genome shotgun (WGS) entry which is preliminary data.</text>
</comment>
<evidence type="ECO:0000256" key="1">
    <source>
        <dbReference type="SAM" id="MobiDB-lite"/>
    </source>
</evidence>
<reference evidence="2" key="1">
    <citation type="submission" date="2021-07" db="EMBL/GenBank/DDBJ databases">
        <title>Elsinoe batatas strain:CRI-CJ2 Genome sequencing and assembly.</title>
        <authorList>
            <person name="Huang L."/>
        </authorList>
    </citation>
    <scope>NUCLEOTIDE SEQUENCE</scope>
    <source>
        <strain evidence="2">CRI-CJ2</strain>
    </source>
</reference>
<dbReference type="OrthoDB" id="10312105at2759"/>
<evidence type="ECO:0008006" key="4">
    <source>
        <dbReference type="Google" id="ProtNLM"/>
    </source>
</evidence>
<dbReference type="AlphaFoldDB" id="A0A8K0LFG0"/>
<organism evidence="2 3">
    <name type="scientific">Elsinoe batatas</name>
    <dbReference type="NCBI Taxonomy" id="2601811"/>
    <lineage>
        <taxon>Eukaryota</taxon>
        <taxon>Fungi</taxon>
        <taxon>Dikarya</taxon>
        <taxon>Ascomycota</taxon>
        <taxon>Pezizomycotina</taxon>
        <taxon>Dothideomycetes</taxon>
        <taxon>Dothideomycetidae</taxon>
        <taxon>Myriangiales</taxon>
        <taxon>Elsinoaceae</taxon>
        <taxon>Elsinoe</taxon>
    </lineage>
</organism>
<evidence type="ECO:0000313" key="2">
    <source>
        <dbReference type="EMBL" id="KAG8631208.1"/>
    </source>
</evidence>
<feature type="region of interest" description="Disordered" evidence="1">
    <location>
        <begin position="1"/>
        <end position="69"/>
    </location>
</feature>
<protein>
    <recommendedName>
        <fullName evidence="4">BTB domain-containing protein</fullName>
    </recommendedName>
</protein>
<gene>
    <name evidence="2" type="ORF">KVT40_000348</name>
</gene>
<name>A0A8K0LFG0_9PEZI</name>
<dbReference type="EMBL" id="JAESVG020000001">
    <property type="protein sequence ID" value="KAG8631208.1"/>
    <property type="molecule type" value="Genomic_DNA"/>
</dbReference>
<accession>A0A8K0LFG0</accession>
<feature type="compositionally biased region" description="Polar residues" evidence="1">
    <location>
        <begin position="38"/>
        <end position="69"/>
    </location>
</feature>
<sequence length="446" mass="48677">MTMGHVALKRDTPVGRRRSTPMDSPVPREDAAIDFATEESQISPASFTFNNDNGQGTTSSTPSTEQYSTPMAETYQAEQFPPIEWQISTPEEPPRPPRKRVKTTRTIHDVDSIDEFGHEYPGTSTSSSAIQHDSAYGMASSTPPGATIDLTTELDALPQASLPADLLPDTTTQAPLPASILPVKAVEPAPRTSTASLTIRHLTHNPTQDYITIIAGASIPNSTALILAHRPSLCHLSPLFTHLLNPHPPGPLTLHLPSEPPSLIASYIDFSHSNVLPSTLLPISTGLSTTFKHLASMWVFGAKTSSATFCNAIVDRIMLLRVMAEDERLAPGMGKGWDEDTWGYIDGIAPLAGRVEGGNKLRMLVREWFWREVKRGTGERLRWSNEGLWKAMQEAEKVGVRWEVDGRAVGGRLAGPGEVELGKYHVREEWLGGGEVGAIREVNMNE</sequence>
<proteinExistence type="predicted"/>
<keyword evidence="3" id="KW-1185">Reference proteome</keyword>
<evidence type="ECO:0000313" key="3">
    <source>
        <dbReference type="Proteomes" id="UP000809789"/>
    </source>
</evidence>
<dbReference type="Proteomes" id="UP000809789">
    <property type="component" value="Unassembled WGS sequence"/>
</dbReference>